<evidence type="ECO:0000256" key="4">
    <source>
        <dbReference type="PROSITE-ProRule" id="PRU00335"/>
    </source>
</evidence>
<organism evidence="6 7">
    <name type="scientific">Streptomyces sp. 900105755</name>
    <dbReference type="NCBI Taxonomy" id="3154389"/>
    <lineage>
        <taxon>Bacteria</taxon>
        <taxon>Bacillati</taxon>
        <taxon>Actinomycetota</taxon>
        <taxon>Actinomycetes</taxon>
        <taxon>Kitasatosporales</taxon>
        <taxon>Streptomycetaceae</taxon>
        <taxon>Streptomyces</taxon>
    </lineage>
</organism>
<evidence type="ECO:0000256" key="2">
    <source>
        <dbReference type="ARBA" id="ARBA00023125"/>
    </source>
</evidence>
<reference evidence="6 7" key="1">
    <citation type="submission" date="2024-06" db="EMBL/GenBank/DDBJ databases">
        <title>The Natural Products Discovery Center: Release of the First 8490 Sequenced Strains for Exploring Actinobacteria Biosynthetic Diversity.</title>
        <authorList>
            <person name="Kalkreuter E."/>
            <person name="Kautsar S.A."/>
            <person name="Yang D."/>
            <person name="Bader C.D."/>
            <person name="Teijaro C.N."/>
            <person name="Fluegel L."/>
            <person name="Davis C.M."/>
            <person name="Simpson J.R."/>
            <person name="Lauterbach L."/>
            <person name="Steele A.D."/>
            <person name="Gui C."/>
            <person name="Meng S."/>
            <person name="Li G."/>
            <person name="Viehrig K."/>
            <person name="Ye F."/>
            <person name="Su P."/>
            <person name="Kiefer A.F."/>
            <person name="Nichols A."/>
            <person name="Cepeda A.J."/>
            <person name="Yan W."/>
            <person name="Fan B."/>
            <person name="Jiang Y."/>
            <person name="Adhikari A."/>
            <person name="Zheng C.-J."/>
            <person name="Schuster L."/>
            <person name="Cowan T.M."/>
            <person name="Smanski M.J."/>
            <person name="Chevrette M.G."/>
            <person name="De Carvalho L.P.S."/>
            <person name="Shen B."/>
        </authorList>
    </citation>
    <scope>NUCLEOTIDE SEQUENCE [LARGE SCALE GENOMIC DNA]</scope>
    <source>
        <strain evidence="6 7">NPDC001694</strain>
    </source>
</reference>
<proteinExistence type="predicted"/>
<dbReference type="Pfam" id="PF00440">
    <property type="entry name" value="TetR_N"/>
    <property type="match status" value="1"/>
</dbReference>
<keyword evidence="3" id="KW-0804">Transcription</keyword>
<feature type="domain" description="HTH tetR-type" evidence="5">
    <location>
        <begin position="16"/>
        <end position="75"/>
    </location>
</feature>
<dbReference type="Proteomes" id="UP001490365">
    <property type="component" value="Unassembled WGS sequence"/>
</dbReference>
<dbReference type="InterPro" id="IPR049445">
    <property type="entry name" value="TetR_SbtR-like_C"/>
</dbReference>
<dbReference type="PANTHER" id="PTHR30055">
    <property type="entry name" value="HTH-TYPE TRANSCRIPTIONAL REGULATOR RUTR"/>
    <property type="match status" value="1"/>
</dbReference>
<keyword evidence="2 4" id="KW-0238">DNA-binding</keyword>
<evidence type="ECO:0000256" key="3">
    <source>
        <dbReference type="ARBA" id="ARBA00023163"/>
    </source>
</evidence>
<dbReference type="Pfam" id="PF21597">
    <property type="entry name" value="TetR_C_43"/>
    <property type="match status" value="1"/>
</dbReference>
<feature type="DNA-binding region" description="H-T-H motif" evidence="4">
    <location>
        <begin position="38"/>
        <end position="57"/>
    </location>
</feature>
<protein>
    <submittedName>
        <fullName evidence="6">TetR/AcrR family transcriptional regulator</fullName>
    </submittedName>
</protein>
<name>A0ABV1T9R7_9ACTN</name>
<evidence type="ECO:0000313" key="7">
    <source>
        <dbReference type="Proteomes" id="UP001490365"/>
    </source>
</evidence>
<evidence type="ECO:0000256" key="1">
    <source>
        <dbReference type="ARBA" id="ARBA00023015"/>
    </source>
</evidence>
<dbReference type="PANTHER" id="PTHR30055:SF234">
    <property type="entry name" value="HTH-TYPE TRANSCRIPTIONAL REGULATOR BETI"/>
    <property type="match status" value="1"/>
</dbReference>
<dbReference type="InterPro" id="IPR036271">
    <property type="entry name" value="Tet_transcr_reg_TetR-rel_C_sf"/>
</dbReference>
<keyword evidence="7" id="KW-1185">Reference proteome</keyword>
<keyword evidence="1" id="KW-0805">Transcription regulation</keyword>
<gene>
    <name evidence="6" type="ORF">ABT211_05730</name>
</gene>
<dbReference type="EMBL" id="JBEOZM010000002">
    <property type="protein sequence ID" value="MER6266786.1"/>
    <property type="molecule type" value="Genomic_DNA"/>
</dbReference>
<dbReference type="PROSITE" id="PS50977">
    <property type="entry name" value="HTH_TETR_2"/>
    <property type="match status" value="1"/>
</dbReference>
<dbReference type="RefSeq" id="WP_351955457.1">
    <property type="nucleotide sequence ID" value="NZ_JBEOZM010000002.1"/>
</dbReference>
<evidence type="ECO:0000313" key="6">
    <source>
        <dbReference type="EMBL" id="MER6266786.1"/>
    </source>
</evidence>
<dbReference type="Gene3D" id="1.10.357.10">
    <property type="entry name" value="Tetracycline Repressor, domain 2"/>
    <property type="match status" value="1"/>
</dbReference>
<comment type="caution">
    <text evidence="6">The sequence shown here is derived from an EMBL/GenBank/DDBJ whole genome shotgun (WGS) entry which is preliminary data.</text>
</comment>
<dbReference type="SUPFAM" id="SSF48498">
    <property type="entry name" value="Tetracyclin repressor-like, C-terminal domain"/>
    <property type="match status" value="1"/>
</dbReference>
<dbReference type="SUPFAM" id="SSF46689">
    <property type="entry name" value="Homeodomain-like"/>
    <property type="match status" value="1"/>
</dbReference>
<dbReference type="InterPro" id="IPR050109">
    <property type="entry name" value="HTH-type_TetR-like_transc_reg"/>
</dbReference>
<sequence length="193" mass="21048">MTRDKTSFPTRRAAAERNREQILVAARAAFAAGDTGISMAEIARRAGVGMATLYRNFPGRWELLEALYADEVDAICDAAVIGDGQSPGAALIAWLRLQFDFIPNKRLIVSELLEHTGQDGLPSRRGQALEAGRPLLAAAQEGHEVRDDLTLEQIFDMIVAIAKIHGSPDYLEPIIQTMLDGLCLPAARRAPRT</sequence>
<dbReference type="InterPro" id="IPR009057">
    <property type="entry name" value="Homeodomain-like_sf"/>
</dbReference>
<dbReference type="InterPro" id="IPR001647">
    <property type="entry name" value="HTH_TetR"/>
</dbReference>
<evidence type="ECO:0000259" key="5">
    <source>
        <dbReference type="PROSITE" id="PS50977"/>
    </source>
</evidence>
<accession>A0ABV1T9R7</accession>